<dbReference type="Proteomes" id="UP001280581">
    <property type="component" value="Unassembled WGS sequence"/>
</dbReference>
<gene>
    <name evidence="1" type="ORF">GRF29_8g1530283</name>
</gene>
<organism evidence="1 2">
    <name type="scientific">Pseudopithomyces chartarum</name>
    <dbReference type="NCBI Taxonomy" id="1892770"/>
    <lineage>
        <taxon>Eukaryota</taxon>
        <taxon>Fungi</taxon>
        <taxon>Dikarya</taxon>
        <taxon>Ascomycota</taxon>
        <taxon>Pezizomycotina</taxon>
        <taxon>Dothideomycetes</taxon>
        <taxon>Pleosporomycetidae</taxon>
        <taxon>Pleosporales</taxon>
        <taxon>Massarineae</taxon>
        <taxon>Didymosphaeriaceae</taxon>
        <taxon>Pseudopithomyces</taxon>
    </lineage>
</organism>
<sequence>MTASSSSVVPCEKTAVQTLQEIAELHRDIFHCFLEREGTVLPVKKFDSVLVDVFNRTVELCTIHPQQVHYCDDFDDPAALRAARHPFSEDATEVIPFFPAGTDLSLEISYKKFNMCDFSVAMLLGSLEEQIQEYFPDAVVDWLEVSIAPARKFSRLNMPSDPSEPSLHSAILVTIPDLVDIYVIDFTIEQFGYDKWILPTTEYINFRATTKWNLPDLTETLTALEPYFPSDHAECRWIVQDLCTKLDWSALMEMERQERRIDVITQACKVLDSDKDQVLRKYLGITQMS</sequence>
<dbReference type="AlphaFoldDB" id="A0AAN6RJU6"/>
<proteinExistence type="predicted"/>
<protein>
    <submittedName>
        <fullName evidence="1">Uncharacterized protein</fullName>
    </submittedName>
</protein>
<name>A0AAN6RJU6_9PLEO</name>
<evidence type="ECO:0000313" key="1">
    <source>
        <dbReference type="EMBL" id="KAK3215930.1"/>
    </source>
</evidence>
<evidence type="ECO:0000313" key="2">
    <source>
        <dbReference type="Proteomes" id="UP001280581"/>
    </source>
</evidence>
<reference evidence="1 2" key="1">
    <citation type="submission" date="2021-02" db="EMBL/GenBank/DDBJ databases">
        <title>Genome assembly of Pseudopithomyces chartarum.</title>
        <authorList>
            <person name="Jauregui R."/>
            <person name="Singh J."/>
            <person name="Voisey C."/>
        </authorList>
    </citation>
    <scope>NUCLEOTIDE SEQUENCE [LARGE SCALE GENOMIC DNA]</scope>
    <source>
        <strain evidence="1 2">AGR01</strain>
    </source>
</reference>
<dbReference type="EMBL" id="WVTA01000002">
    <property type="protein sequence ID" value="KAK3215930.1"/>
    <property type="molecule type" value="Genomic_DNA"/>
</dbReference>
<accession>A0AAN6RJU6</accession>
<keyword evidence="2" id="KW-1185">Reference proteome</keyword>
<comment type="caution">
    <text evidence="1">The sequence shown here is derived from an EMBL/GenBank/DDBJ whole genome shotgun (WGS) entry which is preliminary data.</text>
</comment>